<dbReference type="AlphaFoldDB" id="A0A1T5I651"/>
<proteinExistence type="predicted"/>
<evidence type="ECO:0000313" key="1">
    <source>
        <dbReference type="EMBL" id="SKC34436.1"/>
    </source>
</evidence>
<gene>
    <name evidence="1" type="ORF">CZ809_04056</name>
</gene>
<organism evidence="1 2">
    <name type="scientific">Photobacterium piscicola</name>
    <dbReference type="NCBI Taxonomy" id="1378299"/>
    <lineage>
        <taxon>Bacteria</taxon>
        <taxon>Pseudomonadati</taxon>
        <taxon>Pseudomonadota</taxon>
        <taxon>Gammaproteobacteria</taxon>
        <taxon>Vibrionales</taxon>
        <taxon>Vibrionaceae</taxon>
        <taxon>Photobacterium</taxon>
    </lineage>
</organism>
<evidence type="ECO:0000313" key="2">
    <source>
        <dbReference type="Proteomes" id="UP000189966"/>
    </source>
</evidence>
<dbReference type="EMBL" id="FUZI01000018">
    <property type="protein sequence ID" value="SKC34436.1"/>
    <property type="molecule type" value="Genomic_DNA"/>
</dbReference>
<sequence>MVIIRTLLIFFFVSMSAIVFAGEGKFSNQIVETKHSSLTEKYDVFTEGNRQYIIRLKEDGSTWGGSFSLSAKEKSTSFTISSTMGRGDGRYSKPRSGSFLFKFDNDDKVYNFSGTSYYLRTVYAYRDKKRDKEFLEKLAQKNHVYVKVIVVGVEHVFKVSLKGTNNILQTGKFLI</sequence>
<dbReference type="Proteomes" id="UP000189966">
    <property type="component" value="Unassembled WGS sequence"/>
</dbReference>
<protein>
    <submittedName>
        <fullName evidence="1">Uncharacterized protein</fullName>
    </submittedName>
</protein>
<accession>A0A1T5I651</accession>
<reference evidence="1 2" key="1">
    <citation type="submission" date="2017-02" db="EMBL/GenBank/DDBJ databases">
        <authorList>
            <person name="Peterson S.W."/>
        </authorList>
    </citation>
    <scope>NUCLEOTIDE SEQUENCE [LARGE SCALE GENOMIC DNA]</scope>
    <source>
        <strain evidence="2">type strain: NCCB 100098</strain>
    </source>
</reference>
<name>A0A1T5I651_9GAMM</name>
<dbReference type="RefSeq" id="WP_080159307.1">
    <property type="nucleotide sequence ID" value="NZ_FUZI01000018.1"/>
</dbReference>